<dbReference type="InterPro" id="IPR013105">
    <property type="entry name" value="TPR_2"/>
</dbReference>
<dbReference type="Pfam" id="PF07719">
    <property type="entry name" value="TPR_2"/>
    <property type="match status" value="1"/>
</dbReference>
<dbReference type="RefSeq" id="WP_108385047.1">
    <property type="nucleotide sequence ID" value="NZ_QBUD01000001.1"/>
</dbReference>
<dbReference type="OrthoDB" id="5801125at2"/>
<dbReference type="SUPFAM" id="SSF48452">
    <property type="entry name" value="TPR-like"/>
    <property type="match status" value="1"/>
</dbReference>
<evidence type="ECO:0000256" key="2">
    <source>
        <dbReference type="ARBA" id="ARBA00022803"/>
    </source>
</evidence>
<dbReference type="SMART" id="SM00028">
    <property type="entry name" value="TPR"/>
    <property type="match status" value="1"/>
</dbReference>
<evidence type="ECO:0000256" key="4">
    <source>
        <dbReference type="SAM" id="MobiDB-lite"/>
    </source>
</evidence>
<proteinExistence type="predicted"/>
<keyword evidence="1" id="KW-0677">Repeat</keyword>
<dbReference type="InterPro" id="IPR011990">
    <property type="entry name" value="TPR-like_helical_dom_sf"/>
</dbReference>
<accession>A0A2T6KS84</accession>
<keyword evidence="2 3" id="KW-0802">TPR repeat</keyword>
<feature type="region of interest" description="Disordered" evidence="4">
    <location>
        <begin position="208"/>
        <end position="227"/>
    </location>
</feature>
<protein>
    <submittedName>
        <fullName evidence="5">Ca-activated chloride channel family protein</fullName>
    </submittedName>
</protein>
<evidence type="ECO:0000313" key="5">
    <source>
        <dbReference type="EMBL" id="PUB19430.1"/>
    </source>
</evidence>
<sequence>MRKIIAISAVVLLGLAMALGGTAPFGRLALALGMPRLAAHIFTDAQWRGVAYYRAGQFEDATAILTAAGPQGLYNLGNTFVQQGNYAAALEAYDLALAGQEDSKARANFDLVRAFYAGTAIDAGSVFAFGDKEGPTAAAPIARGDARGAGSGDSVTNSGGALALAELETSGGAHVRRVFDDTFIAANARWLATLEDVPGAFLSARISHEHKRRRKDGTGQEPQETEW</sequence>
<dbReference type="Gene3D" id="1.25.40.10">
    <property type="entry name" value="Tetratricopeptide repeat domain"/>
    <property type="match status" value="1"/>
</dbReference>
<evidence type="ECO:0000313" key="6">
    <source>
        <dbReference type="Proteomes" id="UP000244523"/>
    </source>
</evidence>
<dbReference type="InterPro" id="IPR019734">
    <property type="entry name" value="TPR_rpt"/>
</dbReference>
<reference evidence="5 6" key="1">
    <citation type="submission" date="2018-04" db="EMBL/GenBank/DDBJ databases">
        <title>Genomic Encyclopedia of Archaeal and Bacterial Type Strains, Phase II (KMG-II): from individual species to whole genera.</title>
        <authorList>
            <person name="Goeker M."/>
        </authorList>
    </citation>
    <scope>NUCLEOTIDE SEQUENCE [LARGE SCALE GENOMIC DNA]</scope>
    <source>
        <strain evidence="5 6">DSM 29955</strain>
    </source>
</reference>
<dbReference type="Proteomes" id="UP000244523">
    <property type="component" value="Unassembled WGS sequence"/>
</dbReference>
<name>A0A2T6KS84_9RHOB</name>
<evidence type="ECO:0000256" key="1">
    <source>
        <dbReference type="ARBA" id="ARBA00022737"/>
    </source>
</evidence>
<dbReference type="AlphaFoldDB" id="A0A2T6KS84"/>
<keyword evidence="6" id="KW-1185">Reference proteome</keyword>
<gene>
    <name evidence="5" type="ORF">C8N45_1011028</name>
</gene>
<feature type="repeat" description="TPR" evidence="3">
    <location>
        <begin position="70"/>
        <end position="103"/>
    </location>
</feature>
<organism evidence="5 6">
    <name type="scientific">Yoonia sediminilitoris</name>
    <dbReference type="NCBI Taxonomy" id="1286148"/>
    <lineage>
        <taxon>Bacteria</taxon>
        <taxon>Pseudomonadati</taxon>
        <taxon>Pseudomonadota</taxon>
        <taxon>Alphaproteobacteria</taxon>
        <taxon>Rhodobacterales</taxon>
        <taxon>Paracoccaceae</taxon>
        <taxon>Yoonia</taxon>
    </lineage>
</organism>
<dbReference type="PROSITE" id="PS50005">
    <property type="entry name" value="TPR"/>
    <property type="match status" value="1"/>
</dbReference>
<evidence type="ECO:0000256" key="3">
    <source>
        <dbReference type="PROSITE-ProRule" id="PRU00339"/>
    </source>
</evidence>
<comment type="caution">
    <text evidence="5">The sequence shown here is derived from an EMBL/GenBank/DDBJ whole genome shotgun (WGS) entry which is preliminary data.</text>
</comment>
<dbReference type="EMBL" id="QBUD01000001">
    <property type="protein sequence ID" value="PUB19430.1"/>
    <property type="molecule type" value="Genomic_DNA"/>
</dbReference>